<dbReference type="GO" id="GO:0046168">
    <property type="term" value="P:glycerol-3-phosphate catabolic process"/>
    <property type="evidence" value="ECO:0007669"/>
    <property type="project" value="InterPro"/>
</dbReference>
<dbReference type="RefSeq" id="XP_008864560.1">
    <property type="nucleotide sequence ID" value="XM_008866338.1"/>
</dbReference>
<dbReference type="GO" id="GO:0051287">
    <property type="term" value="F:NAD binding"/>
    <property type="evidence" value="ECO:0007669"/>
    <property type="project" value="InterPro"/>
</dbReference>
<dbReference type="EMBL" id="KI913955">
    <property type="protein sequence ID" value="ETW06485.1"/>
    <property type="molecule type" value="Genomic_DNA"/>
</dbReference>
<dbReference type="PANTHER" id="PTHR11728">
    <property type="entry name" value="GLYCEROL-3-PHOSPHATE DEHYDROGENASE"/>
    <property type="match status" value="1"/>
</dbReference>
<dbReference type="InterPro" id="IPR036291">
    <property type="entry name" value="NAD(P)-bd_dom_sf"/>
</dbReference>
<proteinExistence type="predicted"/>
<gene>
    <name evidence="3" type="ORF">H310_02731</name>
</gene>
<dbReference type="PANTHER" id="PTHR11728:SF1">
    <property type="entry name" value="GLYCEROL-3-PHOSPHATE DEHYDROGENASE [NAD(+)] 2, CHLOROPLASTIC"/>
    <property type="match status" value="1"/>
</dbReference>
<dbReference type="InterPro" id="IPR006168">
    <property type="entry name" value="G3P_DH_NAD-dep"/>
</dbReference>
<reference evidence="3" key="1">
    <citation type="submission" date="2013-12" db="EMBL/GenBank/DDBJ databases">
        <title>The Genome Sequence of Aphanomyces invadans NJM9701.</title>
        <authorList>
            <consortium name="The Broad Institute Genomics Platform"/>
            <person name="Russ C."/>
            <person name="Tyler B."/>
            <person name="van West P."/>
            <person name="Dieguez-Uribeondo J."/>
            <person name="Young S.K."/>
            <person name="Zeng Q."/>
            <person name="Gargeya S."/>
            <person name="Fitzgerald M."/>
            <person name="Abouelleil A."/>
            <person name="Alvarado L."/>
            <person name="Chapman S.B."/>
            <person name="Gainer-Dewar J."/>
            <person name="Goldberg J."/>
            <person name="Griggs A."/>
            <person name="Gujja S."/>
            <person name="Hansen M."/>
            <person name="Howarth C."/>
            <person name="Imamovic A."/>
            <person name="Ireland A."/>
            <person name="Larimer J."/>
            <person name="McCowan C."/>
            <person name="Murphy C."/>
            <person name="Pearson M."/>
            <person name="Poon T.W."/>
            <person name="Priest M."/>
            <person name="Roberts A."/>
            <person name="Saif S."/>
            <person name="Shea T."/>
            <person name="Sykes S."/>
            <person name="Wortman J."/>
            <person name="Nusbaum C."/>
            <person name="Birren B."/>
        </authorList>
    </citation>
    <scope>NUCLEOTIDE SEQUENCE [LARGE SCALE GENOMIC DNA]</scope>
    <source>
        <strain evidence="3">NJM9701</strain>
    </source>
</reference>
<dbReference type="Gene3D" id="3.40.50.720">
    <property type="entry name" value="NAD(P)-binding Rossmann-like Domain"/>
    <property type="match status" value="1"/>
</dbReference>
<dbReference type="GO" id="GO:0005829">
    <property type="term" value="C:cytosol"/>
    <property type="evidence" value="ECO:0007669"/>
    <property type="project" value="TreeGrafter"/>
</dbReference>
<dbReference type="VEuPathDB" id="FungiDB:H310_02731"/>
<dbReference type="SUPFAM" id="SSF51735">
    <property type="entry name" value="NAD(P)-binding Rossmann-fold domains"/>
    <property type="match status" value="1"/>
</dbReference>
<dbReference type="InterPro" id="IPR011128">
    <property type="entry name" value="G3P_DH_NAD-dep_N"/>
</dbReference>
<feature type="domain" description="Glycerol-3-phosphate dehydrogenase NAD-dependent N-terminal" evidence="2">
    <location>
        <begin position="51"/>
        <end position="199"/>
    </location>
</feature>
<comment type="catalytic activity">
    <reaction evidence="1">
        <text>sn-glycerol 3-phosphate + NAD(+) = dihydroxyacetone phosphate + NADH + H(+)</text>
        <dbReference type="Rhea" id="RHEA:11092"/>
        <dbReference type="ChEBI" id="CHEBI:15378"/>
        <dbReference type="ChEBI" id="CHEBI:57540"/>
        <dbReference type="ChEBI" id="CHEBI:57597"/>
        <dbReference type="ChEBI" id="CHEBI:57642"/>
        <dbReference type="ChEBI" id="CHEBI:57945"/>
        <dbReference type="EC" id="1.1.1.8"/>
    </reaction>
</comment>
<protein>
    <recommendedName>
        <fullName evidence="2">Glycerol-3-phosphate dehydrogenase NAD-dependent N-terminal domain-containing protein</fullName>
    </recommendedName>
</protein>
<dbReference type="OrthoDB" id="10263760at2759"/>
<dbReference type="PRINTS" id="PR00077">
    <property type="entry name" value="GPDHDRGNASE"/>
</dbReference>
<dbReference type="GeneID" id="20079781"/>
<evidence type="ECO:0000256" key="1">
    <source>
        <dbReference type="ARBA" id="ARBA00048683"/>
    </source>
</evidence>
<dbReference type="RefSeq" id="XP_008864561.1">
    <property type="nucleotide sequence ID" value="XM_008866339.1"/>
</dbReference>
<accession>A0A024UJZ2</accession>
<dbReference type="AlphaFoldDB" id="A0A024UJZ2"/>
<evidence type="ECO:0000259" key="2">
    <source>
        <dbReference type="Pfam" id="PF01210"/>
    </source>
</evidence>
<sequence>MFWVGTSSTLRSSFASARRSSVFRPRHMTLHLGVASATNAGLPGAFSETVKVAVLGAGNFGTAMAQIAARQGHHVSLYARNQEQVNAINATRRNPLFFPEFELASSIVATSSVAESCANATLVVICIPAQSTPDFLAQHKDAIPADAILVVTSKGLYLKTKQLLSVPILEAIGRDQPLTFLSGPSFALELMKNAPSAVVRRQASAWPCCPLIRFPGCGCARIVPCRPRATAALDRGFPHLQLARYHWRATGRGAQESARDRCRHD</sequence>
<dbReference type="GO" id="GO:0141152">
    <property type="term" value="F:glycerol-3-phosphate dehydrogenase (NAD+) activity"/>
    <property type="evidence" value="ECO:0007669"/>
    <property type="project" value="UniProtKB-EC"/>
</dbReference>
<organism evidence="3">
    <name type="scientific">Aphanomyces invadans</name>
    <dbReference type="NCBI Taxonomy" id="157072"/>
    <lineage>
        <taxon>Eukaryota</taxon>
        <taxon>Sar</taxon>
        <taxon>Stramenopiles</taxon>
        <taxon>Oomycota</taxon>
        <taxon>Saprolegniomycetes</taxon>
        <taxon>Saprolegniales</taxon>
        <taxon>Verrucalvaceae</taxon>
        <taxon>Aphanomyces</taxon>
    </lineage>
</organism>
<name>A0A024UJZ2_9STRA</name>
<evidence type="ECO:0000313" key="3">
    <source>
        <dbReference type="EMBL" id="ETW06485.1"/>
    </source>
</evidence>
<dbReference type="Pfam" id="PF01210">
    <property type="entry name" value="NAD_Gly3P_dh_N"/>
    <property type="match status" value="1"/>
</dbReference>
<dbReference type="EMBL" id="KI913955">
    <property type="protein sequence ID" value="ETW06486.1"/>
    <property type="molecule type" value="Genomic_DNA"/>
</dbReference>